<comment type="caution">
    <text evidence="1">The sequence shown here is derived from an EMBL/GenBank/DDBJ whole genome shotgun (WGS) entry which is preliminary data.</text>
</comment>
<organism evidence="1 2">
    <name type="scientific">Providencia rettgeri</name>
    <dbReference type="NCBI Taxonomy" id="587"/>
    <lineage>
        <taxon>Bacteria</taxon>
        <taxon>Pseudomonadati</taxon>
        <taxon>Pseudomonadota</taxon>
        <taxon>Gammaproteobacteria</taxon>
        <taxon>Enterobacterales</taxon>
        <taxon>Morganellaceae</taxon>
        <taxon>Providencia</taxon>
    </lineage>
</organism>
<proteinExistence type="predicted"/>
<dbReference type="AlphaFoldDB" id="A0AAW6UNI8"/>
<dbReference type="EMBL" id="JAOWIN010000013">
    <property type="protein sequence ID" value="MDI9094226.1"/>
    <property type="molecule type" value="Genomic_DNA"/>
</dbReference>
<dbReference type="RefSeq" id="WP_283027139.1">
    <property type="nucleotide sequence ID" value="NZ_JAOWIN010000013.1"/>
</dbReference>
<reference evidence="1" key="1">
    <citation type="submission" date="2022-10" db="EMBL/GenBank/DDBJ databases">
        <title>Bacterial isolates recovered from the One Health project in Brazil.</title>
        <authorList>
            <person name="Valiatti T.B."/>
            <person name="Santos F."/>
            <person name="Cayo R."/>
            <person name="Gales A.C."/>
        </authorList>
    </citation>
    <scope>NUCLEOTIDE SEQUENCE</scope>
    <source>
        <strain evidence="1">PVR188</strain>
    </source>
</reference>
<protein>
    <submittedName>
        <fullName evidence="1">Uncharacterized protein</fullName>
    </submittedName>
</protein>
<evidence type="ECO:0000313" key="2">
    <source>
        <dbReference type="Proteomes" id="UP001159001"/>
    </source>
</evidence>
<name>A0AAW6UNI8_PRORE</name>
<sequence>MDFDALAYPDIIIIDGIEYKACKKNSSLSIPYTDEPDVGIGDVITQKSGKRDVELKVLDASFTPGATLEIGTDHPHMLTLTVENLTANQHKSKDSSSVVNIGNISGHQVQVGNNNSQTTNISIQELVEKIAKSDDTEAKNALVKFLENSTVASVIGAGVSGLISLL</sequence>
<accession>A0AAW6UNI8</accession>
<evidence type="ECO:0000313" key="1">
    <source>
        <dbReference type="EMBL" id="MDI9094226.1"/>
    </source>
</evidence>
<gene>
    <name evidence="1" type="ORF">OGX73_16505</name>
</gene>
<dbReference type="Proteomes" id="UP001159001">
    <property type="component" value="Unassembled WGS sequence"/>
</dbReference>